<proteinExistence type="predicted"/>
<feature type="domain" description="HNH nuclease" evidence="1">
    <location>
        <begin position="162"/>
        <end position="222"/>
    </location>
</feature>
<dbReference type="EMBL" id="RJSE01000006">
    <property type="protein sequence ID" value="RNL63638.1"/>
    <property type="molecule type" value="Genomic_DNA"/>
</dbReference>
<dbReference type="CDD" id="cd00085">
    <property type="entry name" value="HNHc"/>
    <property type="match status" value="1"/>
</dbReference>
<evidence type="ECO:0000259" key="1">
    <source>
        <dbReference type="SMART" id="SM00507"/>
    </source>
</evidence>
<dbReference type="GO" id="GO:0004519">
    <property type="term" value="F:endonuclease activity"/>
    <property type="evidence" value="ECO:0007669"/>
    <property type="project" value="InterPro"/>
</dbReference>
<evidence type="ECO:0000313" key="2">
    <source>
        <dbReference type="EMBL" id="RNL63638.1"/>
    </source>
</evidence>
<dbReference type="InterPro" id="IPR002711">
    <property type="entry name" value="HNH"/>
</dbReference>
<organism evidence="2 3">
    <name type="scientific">Nocardioides marmoriginsengisoli</name>
    <dbReference type="NCBI Taxonomy" id="661483"/>
    <lineage>
        <taxon>Bacteria</taxon>
        <taxon>Bacillati</taxon>
        <taxon>Actinomycetota</taxon>
        <taxon>Actinomycetes</taxon>
        <taxon>Propionibacteriales</taxon>
        <taxon>Nocardioidaceae</taxon>
        <taxon>Nocardioides</taxon>
    </lineage>
</organism>
<reference evidence="2 3" key="1">
    <citation type="submission" date="2018-11" db="EMBL/GenBank/DDBJ databases">
        <authorList>
            <person name="Li F."/>
        </authorList>
    </citation>
    <scope>NUCLEOTIDE SEQUENCE [LARGE SCALE GENOMIC DNA]</scope>
    <source>
        <strain evidence="2 3">Gsoil 097</strain>
    </source>
</reference>
<dbReference type="InterPro" id="IPR003615">
    <property type="entry name" value="HNH_nuc"/>
</dbReference>
<accession>A0A3N0CJJ9</accession>
<dbReference type="OrthoDB" id="9802901at2"/>
<name>A0A3N0CJJ9_9ACTN</name>
<comment type="caution">
    <text evidence="2">The sequence shown here is derived from an EMBL/GenBank/DDBJ whole genome shotgun (WGS) entry which is preliminary data.</text>
</comment>
<sequence>MWGRCPRTGVRKVTGVAPANACVGLSHFFGEACVTSSPNAARNAALARWANASSSERSAAARHAALARWGREADPLSVAARAELEADRTARRQSPCLNCGEPVGHARRKYCPKPECFLARRATETAERRARQGRESYGYTEAIAEAYHRRRAIKKGATVEKFSHVEVFERDNWTCGICSELVDREARWPEPLSVSLDHIIPLALGGDHSRANTQCAHLACNVRKGARAA</sequence>
<keyword evidence="3" id="KW-1185">Reference proteome</keyword>
<dbReference type="SMART" id="SM00507">
    <property type="entry name" value="HNHc"/>
    <property type="match status" value="1"/>
</dbReference>
<gene>
    <name evidence="2" type="ORF">EFK50_07800</name>
</gene>
<evidence type="ECO:0000313" key="3">
    <source>
        <dbReference type="Proteomes" id="UP000267128"/>
    </source>
</evidence>
<dbReference type="Pfam" id="PF01844">
    <property type="entry name" value="HNH"/>
    <property type="match status" value="1"/>
</dbReference>
<dbReference type="Proteomes" id="UP000267128">
    <property type="component" value="Unassembled WGS sequence"/>
</dbReference>
<dbReference type="GO" id="GO:0003676">
    <property type="term" value="F:nucleic acid binding"/>
    <property type="evidence" value="ECO:0007669"/>
    <property type="project" value="InterPro"/>
</dbReference>
<dbReference type="AlphaFoldDB" id="A0A3N0CJJ9"/>
<dbReference type="Gene3D" id="1.10.30.50">
    <property type="match status" value="1"/>
</dbReference>
<dbReference type="GO" id="GO:0008270">
    <property type="term" value="F:zinc ion binding"/>
    <property type="evidence" value="ECO:0007669"/>
    <property type="project" value="InterPro"/>
</dbReference>
<protein>
    <recommendedName>
        <fullName evidence="1">HNH nuclease domain-containing protein</fullName>
    </recommendedName>
</protein>